<evidence type="ECO:0000256" key="4">
    <source>
        <dbReference type="RuleBase" id="RU364026"/>
    </source>
</evidence>
<evidence type="ECO:0000256" key="5">
    <source>
        <dbReference type="SAM" id="MobiDB-lite"/>
    </source>
</evidence>
<dbReference type="EMBL" id="AKIJ01000001">
    <property type="protein sequence ID" value="KFG27173.1"/>
    <property type="molecule type" value="Genomic_DNA"/>
</dbReference>
<dbReference type="GO" id="GO:0002181">
    <property type="term" value="P:cytoplasmic translation"/>
    <property type="evidence" value="ECO:0007669"/>
    <property type="project" value="TreeGrafter"/>
</dbReference>
<evidence type="ECO:0000313" key="8">
    <source>
        <dbReference type="Proteomes" id="UP000054524"/>
    </source>
</evidence>
<keyword evidence="3 4" id="KW-0687">Ribonucleoprotein</keyword>
<dbReference type="AlphaFoldDB" id="H8ZDH2"/>
<evidence type="ECO:0000256" key="2">
    <source>
        <dbReference type="ARBA" id="ARBA00022980"/>
    </source>
</evidence>
<dbReference type="PANTHER" id="PTHR12884">
    <property type="entry name" value="60S RIBOSOMAL PROTEIN L29"/>
    <property type="match status" value="1"/>
</dbReference>
<accession>A0A086J4V5</accession>
<dbReference type="STRING" id="944018.H8ZDH2"/>
<feature type="region of interest" description="Disordered" evidence="5">
    <location>
        <begin position="1"/>
        <end position="34"/>
    </location>
</feature>
<proteinExistence type="inferred from homology"/>
<keyword evidence="2 4" id="KW-0689">Ribosomal protein</keyword>
<reference evidence="7" key="2">
    <citation type="submission" date="2012-10" db="EMBL/GenBank/DDBJ databases">
        <authorList>
            <consortium name="The Broad Institute Genome Sequencing Platform"/>
            <consortium name="The Broad Institute Genome Sequencing Center for Infectious Disease"/>
            <person name="Cuomo C."/>
            <person name="Troemel E."/>
            <person name="Walker B."/>
            <person name="Young S.K."/>
            <person name="Zeng Q."/>
            <person name="Gargeya S."/>
            <person name="Fitzgerald M."/>
            <person name="Haas B."/>
            <person name="Abouelleil A."/>
            <person name="Alvarado L."/>
            <person name="Arachchi H.M."/>
            <person name="Berlin A.M."/>
            <person name="Chapman S.B."/>
            <person name="Goldberg J."/>
            <person name="Griggs A."/>
            <person name="Gujja S."/>
            <person name="Hansen M."/>
            <person name="Howarth C."/>
            <person name="Imamovic A."/>
            <person name="Larimer J."/>
            <person name="McCowan C."/>
            <person name="Murphy C."/>
            <person name="Neiman D."/>
            <person name="Pearson M."/>
            <person name="Priest M."/>
            <person name="Roberts A."/>
            <person name="Saif S."/>
            <person name="Shea T."/>
            <person name="Sisk P."/>
            <person name="Sykes S."/>
            <person name="Wortman J."/>
            <person name="Nusbaum C."/>
            <person name="Birren B."/>
        </authorList>
    </citation>
    <scope>NUCLEOTIDE SEQUENCE</scope>
    <source>
        <strain evidence="7">ERTm6</strain>
    </source>
</reference>
<organism evidence="6">
    <name type="scientific">Nematocida ausubeli (strain ATCC PRA-371 / ERTm2)</name>
    <name type="common">Nematode killer fungus</name>
    <dbReference type="NCBI Taxonomy" id="1913371"/>
    <lineage>
        <taxon>Eukaryota</taxon>
        <taxon>Fungi</taxon>
        <taxon>Fungi incertae sedis</taxon>
        <taxon>Microsporidia</taxon>
        <taxon>Nematocida</taxon>
    </lineage>
</organism>
<gene>
    <name evidence="6" type="ORF">NERG_01643</name>
    <name evidence="7" type="ORF">NESG_00249</name>
</gene>
<sequence length="95" mass="11137">MAKSKNHTNQNQNRKAHRNGIHKPKDWEKLPTRGVPAAALKSTREEHKRLHPVGKKSLMSFEERFAKEMENPLINRRRMIKKIGIRKMALNGIYL</sequence>
<evidence type="ECO:0000256" key="3">
    <source>
        <dbReference type="ARBA" id="ARBA00023274"/>
    </source>
</evidence>
<reference evidence="7 8" key="3">
    <citation type="journal article" date="2014" name="Genome Announc.">
        <title>Genome Sequence of the Microsporidian Species Nematocida sp1 Strain ERTm6 (ATCC PRA-372).</title>
        <authorList>
            <person name="Bakowski M.A."/>
            <person name="Priest M."/>
            <person name="Young S."/>
            <person name="Cuomo C.A."/>
            <person name="Troemel E.R."/>
        </authorList>
    </citation>
    <scope>NUCLEOTIDE SEQUENCE [LARGE SCALE GENOMIC DNA]</scope>
    <source>
        <strain evidence="7 8">ERTm6</strain>
    </source>
</reference>
<dbReference type="Pfam" id="PF01779">
    <property type="entry name" value="Ribosomal_L29e"/>
    <property type="match status" value="1"/>
</dbReference>
<evidence type="ECO:0000256" key="1">
    <source>
        <dbReference type="ARBA" id="ARBA00010247"/>
    </source>
</evidence>
<dbReference type="HOGENOM" id="CLU_169255_1_1_1"/>
<dbReference type="Proteomes" id="UP000054524">
    <property type="component" value="Unassembled WGS sequence"/>
</dbReference>
<evidence type="ECO:0000313" key="7">
    <source>
        <dbReference type="EMBL" id="KFG27173.1"/>
    </source>
</evidence>
<protein>
    <recommendedName>
        <fullName evidence="4">60S ribosomal protein L29</fullName>
    </recommendedName>
</protein>
<dbReference type="InterPro" id="IPR002673">
    <property type="entry name" value="Ribosomal_eL29"/>
</dbReference>
<evidence type="ECO:0000313" key="6">
    <source>
        <dbReference type="EMBL" id="EHY65197.1"/>
    </source>
</evidence>
<dbReference type="OrthoDB" id="996720at2759"/>
<comment type="similarity">
    <text evidence="1 4">Belongs to the eukaryotic ribosomal protein eL29 family.</text>
</comment>
<accession>H8ZDH2</accession>
<name>H8ZDH2_NEMA1</name>
<dbReference type="GO" id="GO:0003735">
    <property type="term" value="F:structural constituent of ribosome"/>
    <property type="evidence" value="ECO:0007669"/>
    <property type="project" value="UniProtKB-UniRule"/>
</dbReference>
<reference evidence="6" key="1">
    <citation type="submission" date="2011-03" db="EMBL/GenBank/DDBJ databases">
        <title>The Genome Sequence of Nematocida sp1 strain ERTm2.</title>
        <authorList>
            <consortium name="The Broad Institute Genome Sequencing Platform"/>
            <consortium name="The Broad Institute Genome Sequencing Center for Infectious Disease"/>
            <person name="Cuomo C."/>
            <person name="Troemel E."/>
            <person name="Young S.K."/>
            <person name="Zeng Q."/>
            <person name="Gargeya S."/>
            <person name="Fitzgerald M."/>
            <person name="Haas B."/>
            <person name="Abouelleil A."/>
            <person name="Alvarado L."/>
            <person name="Arachchi H.M."/>
            <person name="Berlin A."/>
            <person name="Brown A."/>
            <person name="Chapman S.B."/>
            <person name="Chen Z."/>
            <person name="Dunbar C."/>
            <person name="Freedman E."/>
            <person name="Gearin G."/>
            <person name="Gellesch M."/>
            <person name="Goldberg J."/>
            <person name="Griggs A."/>
            <person name="Gujja S."/>
            <person name="Heilman E.R."/>
            <person name="Heiman D."/>
            <person name="Howarth C."/>
            <person name="Larson L."/>
            <person name="Lui A."/>
            <person name="MacDonald P.J.P."/>
            <person name="Mehta T."/>
            <person name="Montmayeur A."/>
            <person name="Murphy C."/>
            <person name="Neiman D."/>
            <person name="Pearson M."/>
            <person name="Priest M."/>
            <person name="Roberts A."/>
            <person name="Saif S."/>
            <person name="Shea T."/>
            <person name="Shenoy N."/>
            <person name="Sisk P."/>
            <person name="Stolte C."/>
            <person name="Sykes S."/>
            <person name="White J."/>
            <person name="Yandava C."/>
            <person name="Wortman J."/>
            <person name="Nusbaum C."/>
            <person name="Birren B."/>
        </authorList>
    </citation>
    <scope>NUCLEOTIDE SEQUENCE</scope>
    <source>
        <strain evidence="6">ERTm2</strain>
    </source>
</reference>
<dbReference type="Gene3D" id="6.10.140.1730">
    <property type="match status" value="1"/>
</dbReference>
<dbReference type="PANTHER" id="PTHR12884:SF0">
    <property type="entry name" value="60S RIBOSOMAL PROTEIN L29"/>
    <property type="match status" value="1"/>
</dbReference>
<dbReference type="Proteomes" id="UP000005622">
    <property type="component" value="Unassembled WGS sequence"/>
</dbReference>
<keyword evidence="8" id="KW-1185">Reference proteome</keyword>
<dbReference type="EMBL" id="JH604636">
    <property type="protein sequence ID" value="EHY65197.1"/>
    <property type="molecule type" value="Genomic_DNA"/>
</dbReference>
<dbReference type="GO" id="GO:0022625">
    <property type="term" value="C:cytosolic large ribosomal subunit"/>
    <property type="evidence" value="ECO:0007669"/>
    <property type="project" value="TreeGrafter"/>
</dbReference>